<keyword evidence="2" id="KW-1185">Reference proteome</keyword>
<evidence type="ECO:0000313" key="1">
    <source>
        <dbReference type="EMBL" id="MFC5006736.1"/>
    </source>
</evidence>
<comment type="caution">
    <text evidence="1">The sequence shown here is derived from an EMBL/GenBank/DDBJ whole genome shotgun (WGS) entry which is preliminary data.</text>
</comment>
<organism evidence="1 2">
    <name type="scientific">Dactylosporangium cerinum</name>
    <dbReference type="NCBI Taxonomy" id="1434730"/>
    <lineage>
        <taxon>Bacteria</taxon>
        <taxon>Bacillati</taxon>
        <taxon>Actinomycetota</taxon>
        <taxon>Actinomycetes</taxon>
        <taxon>Micromonosporales</taxon>
        <taxon>Micromonosporaceae</taxon>
        <taxon>Dactylosporangium</taxon>
    </lineage>
</organism>
<accession>A0ABV9WHD0</accession>
<reference evidence="2" key="1">
    <citation type="journal article" date="2019" name="Int. J. Syst. Evol. Microbiol.">
        <title>The Global Catalogue of Microorganisms (GCM) 10K type strain sequencing project: providing services to taxonomists for standard genome sequencing and annotation.</title>
        <authorList>
            <consortium name="The Broad Institute Genomics Platform"/>
            <consortium name="The Broad Institute Genome Sequencing Center for Infectious Disease"/>
            <person name="Wu L."/>
            <person name="Ma J."/>
        </authorList>
    </citation>
    <scope>NUCLEOTIDE SEQUENCE [LARGE SCALE GENOMIC DNA]</scope>
    <source>
        <strain evidence="2">CGMCC 4.7152</strain>
    </source>
</reference>
<proteinExistence type="predicted"/>
<protein>
    <submittedName>
        <fullName evidence="1">Uncharacterized protein</fullName>
    </submittedName>
</protein>
<name>A0ABV9WHD0_9ACTN</name>
<sequence length="245" mass="27583">MNEYRELSPSDDVCRPSENIDKLPCMPSRATERIVAVRLEEPDQGDLFGAGPRLIREALIPGRPTERFGRIWRVGKVYEEGGVLYGRLGYAERVRVDRWQEEVNDFERDYVDGGIAAPFVIRMSDLAVVYQPRKGAIRPESFAGALRAMLKFGEYSNWRVKSLTGGSASFDEWRGHIDRVTRLRACLEGGGEQAEGWRIGELLAGPRPDQASVEWRAIDGLDTNAVRAENLVHAAHAACSYSWRM</sequence>
<feature type="non-terminal residue" evidence="1">
    <location>
        <position position="245"/>
    </location>
</feature>
<dbReference type="RefSeq" id="WP_380127400.1">
    <property type="nucleotide sequence ID" value="NZ_JBHSIU010000108.1"/>
</dbReference>
<evidence type="ECO:0000313" key="2">
    <source>
        <dbReference type="Proteomes" id="UP001595912"/>
    </source>
</evidence>
<dbReference type="Proteomes" id="UP001595912">
    <property type="component" value="Unassembled WGS sequence"/>
</dbReference>
<gene>
    <name evidence="1" type="ORF">ACFPIJ_54120</name>
</gene>
<dbReference type="EMBL" id="JBHSIU010000108">
    <property type="protein sequence ID" value="MFC5006736.1"/>
    <property type="molecule type" value="Genomic_DNA"/>
</dbReference>